<reference evidence="2" key="1">
    <citation type="submission" date="2018-02" db="EMBL/GenBank/DDBJ databases">
        <authorList>
            <person name="Moore K."/>
            <person name="Momper L."/>
        </authorList>
    </citation>
    <scope>NUCLEOTIDE SEQUENCE [LARGE SCALE GENOMIC DNA]</scope>
    <source>
        <strain evidence="2">ULC18</strain>
    </source>
</reference>
<comment type="caution">
    <text evidence="1">The sequence shown here is derived from an EMBL/GenBank/DDBJ whole genome shotgun (WGS) entry which is preliminary data.</text>
</comment>
<sequence>MLMSLDRRTGTLHTQKNEYYLEVEGLKYRIFEFDHGKVKADDKYGSAQLFPYQKSIDGFDGSVYAGSLQIETKLL</sequence>
<organism evidence="1 2">
    <name type="scientific">Stenomitos frigidus ULC18</name>
    <dbReference type="NCBI Taxonomy" id="2107698"/>
    <lineage>
        <taxon>Bacteria</taxon>
        <taxon>Bacillati</taxon>
        <taxon>Cyanobacteriota</taxon>
        <taxon>Cyanophyceae</taxon>
        <taxon>Leptolyngbyales</taxon>
        <taxon>Leptolyngbyaceae</taxon>
        <taxon>Stenomitos</taxon>
    </lineage>
</organism>
<name>A0A2T1E380_9CYAN</name>
<proteinExistence type="predicted"/>
<evidence type="ECO:0000313" key="1">
    <source>
        <dbReference type="EMBL" id="PSB27180.1"/>
    </source>
</evidence>
<gene>
    <name evidence="1" type="ORF">C7B82_17030</name>
</gene>
<keyword evidence="2" id="KW-1185">Reference proteome</keyword>
<protein>
    <submittedName>
        <fullName evidence="1">Uncharacterized protein</fullName>
    </submittedName>
</protein>
<dbReference type="EMBL" id="PVWK01000097">
    <property type="protein sequence ID" value="PSB27180.1"/>
    <property type="molecule type" value="Genomic_DNA"/>
</dbReference>
<dbReference type="Proteomes" id="UP000239576">
    <property type="component" value="Unassembled WGS sequence"/>
</dbReference>
<dbReference type="RefSeq" id="WP_106257481.1">
    <property type="nucleotide sequence ID" value="NZ_CAWNSW010000129.1"/>
</dbReference>
<reference evidence="1 2" key="2">
    <citation type="submission" date="2018-03" db="EMBL/GenBank/DDBJ databases">
        <title>The ancient ancestry and fast evolution of plastids.</title>
        <authorList>
            <person name="Moore K.R."/>
            <person name="Magnabosco C."/>
            <person name="Momper L."/>
            <person name="Gold D.A."/>
            <person name="Bosak T."/>
            <person name="Fournier G.P."/>
        </authorList>
    </citation>
    <scope>NUCLEOTIDE SEQUENCE [LARGE SCALE GENOMIC DNA]</scope>
    <source>
        <strain evidence="1 2">ULC18</strain>
    </source>
</reference>
<dbReference type="AlphaFoldDB" id="A0A2T1E380"/>
<evidence type="ECO:0000313" key="2">
    <source>
        <dbReference type="Proteomes" id="UP000239576"/>
    </source>
</evidence>
<accession>A0A2T1E380</accession>